<name>A0ABC9XR01_GRUJA</name>
<evidence type="ECO:0000313" key="2">
    <source>
        <dbReference type="EMBL" id="GAB0200155.1"/>
    </source>
</evidence>
<dbReference type="PANTHER" id="PTHR12832">
    <property type="entry name" value="TESTIS-SPECIFIC PROTEIN PBS13 T-COMPLEX 11"/>
    <property type="match status" value="1"/>
</dbReference>
<protein>
    <submittedName>
        <fullName evidence="2">T-complex protein 11</fullName>
    </submittedName>
</protein>
<comment type="similarity">
    <text evidence="1">Belongs to the TCP11 family.</text>
</comment>
<reference evidence="2 3" key="1">
    <citation type="submission" date="2024-06" db="EMBL/GenBank/DDBJ databases">
        <title>The draft genome of Grus japonensis, version 3.</title>
        <authorList>
            <person name="Nabeshima K."/>
            <person name="Suzuki S."/>
            <person name="Onuma M."/>
        </authorList>
    </citation>
    <scope>NUCLEOTIDE SEQUENCE [LARGE SCALE GENOMIC DNA]</scope>
    <source>
        <strain evidence="2 3">451A</strain>
    </source>
</reference>
<evidence type="ECO:0000256" key="1">
    <source>
        <dbReference type="ARBA" id="ARBA00010954"/>
    </source>
</evidence>
<proteinExistence type="inferred from homology"/>
<dbReference type="EMBL" id="BAAFJT010000025">
    <property type="protein sequence ID" value="GAB0200155.1"/>
    <property type="molecule type" value="Genomic_DNA"/>
</dbReference>
<keyword evidence="3" id="KW-1185">Reference proteome</keyword>
<comment type="caution">
    <text evidence="2">The sequence shown here is derived from an EMBL/GenBank/DDBJ whole genome shotgun (WGS) entry which is preliminary data.</text>
</comment>
<sequence length="119" mass="13152">MRKHETTLSKGLGFAILFSSPPQVLPMNELQEITDITELTFVREVVLNADFKLQAASFPPPDSLENRVKETLHKALWDSQEEQLSASPPDYTQAIQLLQEIRGPAIIAAATAQPTAKPN</sequence>
<dbReference type="Proteomes" id="UP001623348">
    <property type="component" value="Unassembled WGS sequence"/>
</dbReference>
<dbReference type="Pfam" id="PF05794">
    <property type="entry name" value="Tcp11"/>
    <property type="match status" value="1"/>
</dbReference>
<dbReference type="PANTHER" id="PTHR12832:SF14">
    <property type="entry name" value="T-COMPLEX PROTEIN 11 HOMOLOG"/>
    <property type="match status" value="1"/>
</dbReference>
<gene>
    <name evidence="2" type="ORF">GRJ2_002480900</name>
</gene>
<accession>A0ABC9XR01</accession>
<dbReference type="AlphaFoldDB" id="A0ABC9XR01"/>
<organism evidence="2 3">
    <name type="scientific">Grus japonensis</name>
    <name type="common">Japanese crane</name>
    <name type="synonym">Red-crowned crane</name>
    <dbReference type="NCBI Taxonomy" id="30415"/>
    <lineage>
        <taxon>Eukaryota</taxon>
        <taxon>Metazoa</taxon>
        <taxon>Chordata</taxon>
        <taxon>Craniata</taxon>
        <taxon>Vertebrata</taxon>
        <taxon>Euteleostomi</taxon>
        <taxon>Archelosauria</taxon>
        <taxon>Archosauria</taxon>
        <taxon>Dinosauria</taxon>
        <taxon>Saurischia</taxon>
        <taxon>Theropoda</taxon>
        <taxon>Coelurosauria</taxon>
        <taxon>Aves</taxon>
        <taxon>Neognathae</taxon>
        <taxon>Neoaves</taxon>
        <taxon>Gruiformes</taxon>
        <taxon>Gruidae</taxon>
        <taxon>Grus</taxon>
    </lineage>
</organism>
<evidence type="ECO:0000313" key="3">
    <source>
        <dbReference type="Proteomes" id="UP001623348"/>
    </source>
</evidence>
<dbReference type="InterPro" id="IPR008862">
    <property type="entry name" value="Tcp11"/>
</dbReference>